<dbReference type="AlphaFoldDB" id="A0A9W8NMU2"/>
<keyword evidence="2" id="KW-1185">Reference proteome</keyword>
<dbReference type="SUPFAM" id="SSF52799">
    <property type="entry name" value="(Phosphotyrosine protein) phosphatases II"/>
    <property type="match status" value="1"/>
</dbReference>
<sequence length="245" mass="28174">MSNLPLIGHGDDSIQAGKDFVLSLYGTDSVFTAVNDDLRIKTYSNSWNQIWECVKDQNNQCGLKSRGTAKFLGRDQWGHLACFAPRQSYWEYITLTKAATGGYRFFVLVDRKLCTIEQVSDPNGPYMQVVSDSRQMIGLHQHPPPPFERFFWVIPHRLARSSAPHYRSADSDQKMDEEAIQYLEHHQITGIISLNQFRLPQKAVDQLRARGIKYDHIPVVDFAAPTLQQLYQLRDYYQSQTCSLI</sequence>
<gene>
    <name evidence="1" type="ORF">NPX13_g1221</name>
</gene>
<name>A0A9W8NMU2_9PEZI</name>
<accession>A0A9W8NMU2</accession>
<proteinExistence type="predicted"/>
<dbReference type="InterPro" id="IPR029021">
    <property type="entry name" value="Prot-tyrosine_phosphatase-like"/>
</dbReference>
<dbReference type="EMBL" id="JANPWZ010000105">
    <property type="protein sequence ID" value="KAJ3579342.1"/>
    <property type="molecule type" value="Genomic_DNA"/>
</dbReference>
<protein>
    <submittedName>
        <fullName evidence="1">Uncharacterized protein</fullName>
    </submittedName>
</protein>
<reference evidence="1" key="1">
    <citation type="submission" date="2022-07" db="EMBL/GenBank/DDBJ databases">
        <title>Genome Sequence of Xylaria arbuscula.</title>
        <authorList>
            <person name="Buettner E."/>
        </authorList>
    </citation>
    <scope>NUCLEOTIDE SEQUENCE</scope>
    <source>
        <strain evidence="1">VT107</strain>
    </source>
</reference>
<evidence type="ECO:0000313" key="1">
    <source>
        <dbReference type="EMBL" id="KAJ3579342.1"/>
    </source>
</evidence>
<dbReference type="Proteomes" id="UP001148614">
    <property type="component" value="Unassembled WGS sequence"/>
</dbReference>
<dbReference type="Gene3D" id="3.90.190.10">
    <property type="entry name" value="Protein tyrosine phosphatase superfamily"/>
    <property type="match status" value="1"/>
</dbReference>
<organism evidence="1 2">
    <name type="scientific">Xylaria arbuscula</name>
    <dbReference type="NCBI Taxonomy" id="114810"/>
    <lineage>
        <taxon>Eukaryota</taxon>
        <taxon>Fungi</taxon>
        <taxon>Dikarya</taxon>
        <taxon>Ascomycota</taxon>
        <taxon>Pezizomycotina</taxon>
        <taxon>Sordariomycetes</taxon>
        <taxon>Xylariomycetidae</taxon>
        <taxon>Xylariales</taxon>
        <taxon>Xylariaceae</taxon>
        <taxon>Xylaria</taxon>
    </lineage>
</organism>
<comment type="caution">
    <text evidence="1">The sequence shown here is derived from an EMBL/GenBank/DDBJ whole genome shotgun (WGS) entry which is preliminary data.</text>
</comment>
<evidence type="ECO:0000313" key="2">
    <source>
        <dbReference type="Proteomes" id="UP001148614"/>
    </source>
</evidence>